<dbReference type="NCBIfam" id="TIGR04057">
    <property type="entry name" value="SusC_RagA_signa"/>
    <property type="match status" value="1"/>
</dbReference>
<evidence type="ECO:0000256" key="7">
    <source>
        <dbReference type="ARBA" id="ARBA00023237"/>
    </source>
</evidence>
<evidence type="ECO:0000256" key="10">
    <source>
        <dbReference type="SAM" id="SignalP"/>
    </source>
</evidence>
<dbReference type="InterPro" id="IPR037066">
    <property type="entry name" value="Plug_dom_sf"/>
</dbReference>
<keyword evidence="3 8" id="KW-1134">Transmembrane beta strand</keyword>
<organism evidence="13 14">
    <name type="scientific">Sodaliphilus pleomorphus</name>
    <dbReference type="NCBI Taxonomy" id="2606626"/>
    <lineage>
        <taxon>Bacteria</taxon>
        <taxon>Pseudomonadati</taxon>
        <taxon>Bacteroidota</taxon>
        <taxon>Bacteroidia</taxon>
        <taxon>Bacteroidales</taxon>
        <taxon>Muribaculaceae</taxon>
        <taxon>Sodaliphilus</taxon>
    </lineage>
</organism>
<dbReference type="InterPro" id="IPR039426">
    <property type="entry name" value="TonB-dep_rcpt-like"/>
</dbReference>
<dbReference type="Gene3D" id="2.170.130.10">
    <property type="entry name" value="TonB-dependent receptor, plug domain"/>
    <property type="match status" value="1"/>
</dbReference>
<keyword evidence="6 8" id="KW-0472">Membrane</keyword>
<keyword evidence="14" id="KW-1185">Reference proteome</keyword>
<keyword evidence="13" id="KW-0675">Receptor</keyword>
<keyword evidence="7 8" id="KW-0998">Cell outer membrane</keyword>
<evidence type="ECO:0000256" key="5">
    <source>
        <dbReference type="ARBA" id="ARBA00023077"/>
    </source>
</evidence>
<evidence type="ECO:0000256" key="9">
    <source>
        <dbReference type="RuleBase" id="RU003357"/>
    </source>
</evidence>
<gene>
    <name evidence="13" type="ORF">FYJ29_01415</name>
</gene>
<keyword evidence="10" id="KW-0732">Signal</keyword>
<evidence type="ECO:0000256" key="1">
    <source>
        <dbReference type="ARBA" id="ARBA00004571"/>
    </source>
</evidence>
<dbReference type="InterPro" id="IPR023997">
    <property type="entry name" value="TonB-dep_OMP_SusC/RagA_CS"/>
</dbReference>
<dbReference type="PROSITE" id="PS52016">
    <property type="entry name" value="TONB_DEPENDENT_REC_3"/>
    <property type="match status" value="1"/>
</dbReference>
<dbReference type="Proteomes" id="UP000483362">
    <property type="component" value="Unassembled WGS sequence"/>
</dbReference>
<dbReference type="Pfam" id="PF00593">
    <property type="entry name" value="TonB_dep_Rec_b-barrel"/>
    <property type="match status" value="1"/>
</dbReference>
<dbReference type="InterPro" id="IPR000531">
    <property type="entry name" value="Beta-barrel_TonB"/>
</dbReference>
<dbReference type="RefSeq" id="WP_154326993.1">
    <property type="nucleotide sequence ID" value="NZ_CP045696.1"/>
</dbReference>
<protein>
    <submittedName>
        <fullName evidence="13">TonB-dependent receptor</fullName>
    </submittedName>
</protein>
<feature type="domain" description="TonB-dependent receptor-like beta-barrel" evidence="11">
    <location>
        <begin position="438"/>
        <end position="857"/>
    </location>
</feature>
<name>A0A6L5XAE4_9BACT</name>
<keyword evidence="4 8" id="KW-0812">Transmembrane</keyword>
<feature type="chain" id="PRO_5026719473" evidence="10">
    <location>
        <begin position="25"/>
        <end position="1150"/>
    </location>
</feature>
<proteinExistence type="inferred from homology"/>
<comment type="subcellular location">
    <subcellularLocation>
        <location evidence="1 8">Cell outer membrane</location>
        <topology evidence="1 8">Multi-pass membrane protein</topology>
    </subcellularLocation>
</comment>
<evidence type="ECO:0000256" key="6">
    <source>
        <dbReference type="ARBA" id="ARBA00023136"/>
    </source>
</evidence>
<dbReference type="InterPro" id="IPR036942">
    <property type="entry name" value="Beta-barrel_TonB_sf"/>
</dbReference>
<keyword evidence="2 8" id="KW-0813">Transport</keyword>
<dbReference type="GO" id="GO:0009279">
    <property type="term" value="C:cell outer membrane"/>
    <property type="evidence" value="ECO:0007669"/>
    <property type="project" value="UniProtKB-SubCell"/>
</dbReference>
<evidence type="ECO:0000256" key="3">
    <source>
        <dbReference type="ARBA" id="ARBA00022452"/>
    </source>
</evidence>
<dbReference type="Pfam" id="PF13715">
    <property type="entry name" value="CarbopepD_reg_2"/>
    <property type="match status" value="1"/>
</dbReference>
<dbReference type="InterPro" id="IPR012910">
    <property type="entry name" value="Plug_dom"/>
</dbReference>
<feature type="domain" description="TonB-dependent receptor plug" evidence="12">
    <location>
        <begin position="125"/>
        <end position="233"/>
    </location>
</feature>
<evidence type="ECO:0000313" key="13">
    <source>
        <dbReference type="EMBL" id="MSS16435.1"/>
    </source>
</evidence>
<sequence length="1150" mass="127713">MKRKLALIGALFLACGAMGSYAYAAAPEPQGSHASAGIVTGTVTDDKGEPVIGASVSEVGTTRGTMTDVNGRFSLRTTGKGKLKISYIGYKPLILNPGDDTNVKLVPDNQLLGDVVVVGYGQQKKANLTGAVSSVDVDKTLVGRQIPDVGRGLQGTTPGLSVTIPNGEVGSDPTIKIRGQVASYTGSSKPLILLDNVEIPSIQIVNPEDIANISVLKDAAASSIYGSKAAFGVILITTKKGSKTDNVDVSYSGNFAWENISKKMDMAGVDGIAYRVDALKRAGGTVYGAFWFVNEESLEKAREWQATYGGKIGKNDPFVYGRDWYLDNNKYRFSKRIFDPYDYMIREWTPSMSHNVSVNGRSGRTSYSIGLGYLDQNGLIRPAKHDDFRRYNASARISTDINKYWTVRTGFNYSMRNKRYAYATSSTTADPWLYLYRWDTTYPMGQDEWGRDIRSPYNEMKNANTANKQDTYLSVSLGTTLNITKDWHVNVDYTYAAEDEVWNKVGTKFTMDNSWAGGSAYVARLDADGNQIYVNDAGEVVPAGTPGAYAAWDMPYMQYTGNGANPDHIYRSTINAKRHTWNITTDYNWDINDINNVKLMLGMNCVDWESESNWSQVTNLTDIFHPSFSKTCGTQTAGGSKDWDGQLGWFGRVNYALMQRYLLEFNLRHDATSKFPKDLRWRWFPSFSMGWRVGDEAFMRWAKPVLTSWKLRGSYGKIGDQSVSNSLYISTMAQGQLSWIQNGSKLTYVGTPSSVYGDITWQDIETLDLGTDISLWDGRIGVIFDWYQRDTKNMLVPQEGIPDTFGAAAPMGNFGNIRTRGWEIEVDFNHRFANGLGLNAMVTVSDAKSTITKYGSGRDIDGWYNGKTYGEIWGYETDRLYQKSDFVYDENGKIVTTYAYHGKETTLAEHPDARLVNKLSDPNGVYQDRFESGKFHFGPGDVKYKDLDGNGDIWYGDNTVEKHGDKKVIGNSTPRYEYGFRLGADWYGVDFSIFFQGVGSRKIWGSGFLAIPGYNCGDGAMPQAIAGDYWTENNTGAFYPAAWNMGGSDTGFNLQKQSRYLLNMAYLRCKNITLGYTLPASITKKAYISKARFYVAAENLFTHDNLRGLPIDPEVVSGVSMFNSGNYNSGRTGVGTPAMKNISVGIQLNF</sequence>
<evidence type="ECO:0000259" key="11">
    <source>
        <dbReference type="Pfam" id="PF00593"/>
    </source>
</evidence>
<dbReference type="Gene3D" id="2.60.40.1120">
    <property type="entry name" value="Carboxypeptidase-like, regulatory domain"/>
    <property type="match status" value="1"/>
</dbReference>
<dbReference type="PROSITE" id="PS51257">
    <property type="entry name" value="PROKAR_LIPOPROTEIN"/>
    <property type="match status" value="1"/>
</dbReference>
<dbReference type="Pfam" id="PF07715">
    <property type="entry name" value="Plug"/>
    <property type="match status" value="1"/>
</dbReference>
<evidence type="ECO:0000256" key="4">
    <source>
        <dbReference type="ARBA" id="ARBA00022692"/>
    </source>
</evidence>
<comment type="caution">
    <text evidence="13">The sequence shown here is derived from an EMBL/GenBank/DDBJ whole genome shotgun (WGS) entry which is preliminary data.</text>
</comment>
<dbReference type="SUPFAM" id="SSF56935">
    <property type="entry name" value="Porins"/>
    <property type="match status" value="1"/>
</dbReference>
<dbReference type="AlphaFoldDB" id="A0A6L5XAE4"/>
<comment type="similarity">
    <text evidence="8 9">Belongs to the TonB-dependent receptor family.</text>
</comment>
<dbReference type="InterPro" id="IPR008969">
    <property type="entry name" value="CarboxyPept-like_regulatory"/>
</dbReference>
<keyword evidence="5 9" id="KW-0798">TonB box</keyword>
<dbReference type="InterPro" id="IPR023996">
    <property type="entry name" value="TonB-dep_OMP_SusC/RagA"/>
</dbReference>
<accession>A0A6L5XAE4</accession>
<reference evidence="13 14" key="1">
    <citation type="submission" date="2019-08" db="EMBL/GenBank/DDBJ databases">
        <title>In-depth cultivation of the pig gut microbiome towards novel bacterial diversity and tailored functional studies.</title>
        <authorList>
            <person name="Wylensek D."/>
            <person name="Hitch T.C.A."/>
            <person name="Clavel T."/>
        </authorList>
    </citation>
    <scope>NUCLEOTIDE SEQUENCE [LARGE SCALE GENOMIC DNA]</scope>
    <source>
        <strain evidence="13 14">Oil-RF-744-WCA-WT-10</strain>
    </source>
</reference>
<feature type="signal peptide" evidence="10">
    <location>
        <begin position="1"/>
        <end position="24"/>
    </location>
</feature>
<evidence type="ECO:0000313" key="14">
    <source>
        <dbReference type="Proteomes" id="UP000483362"/>
    </source>
</evidence>
<evidence type="ECO:0000259" key="12">
    <source>
        <dbReference type="Pfam" id="PF07715"/>
    </source>
</evidence>
<evidence type="ECO:0000256" key="2">
    <source>
        <dbReference type="ARBA" id="ARBA00022448"/>
    </source>
</evidence>
<dbReference type="Gene3D" id="2.40.170.20">
    <property type="entry name" value="TonB-dependent receptor, beta-barrel domain"/>
    <property type="match status" value="1"/>
</dbReference>
<dbReference type="EMBL" id="VULT01000002">
    <property type="protein sequence ID" value="MSS16435.1"/>
    <property type="molecule type" value="Genomic_DNA"/>
</dbReference>
<evidence type="ECO:0000256" key="8">
    <source>
        <dbReference type="PROSITE-ProRule" id="PRU01360"/>
    </source>
</evidence>
<dbReference type="NCBIfam" id="TIGR04056">
    <property type="entry name" value="OMP_RagA_SusC"/>
    <property type="match status" value="1"/>
</dbReference>
<dbReference type="SUPFAM" id="SSF49464">
    <property type="entry name" value="Carboxypeptidase regulatory domain-like"/>
    <property type="match status" value="1"/>
</dbReference>